<protein>
    <recommendedName>
        <fullName evidence="1">Calcineurin-like phosphoesterase domain-containing protein</fullName>
    </recommendedName>
</protein>
<dbReference type="InterPro" id="IPR051693">
    <property type="entry name" value="UPF0046_metallophosphoest"/>
</dbReference>
<dbReference type="SUPFAM" id="SSF56300">
    <property type="entry name" value="Metallo-dependent phosphatases"/>
    <property type="match status" value="1"/>
</dbReference>
<gene>
    <name evidence="2" type="ORF">CTHT_0030330</name>
</gene>
<dbReference type="CDD" id="cd07379">
    <property type="entry name" value="MPP_239FB"/>
    <property type="match status" value="1"/>
</dbReference>
<dbReference type="EMBL" id="GL988041">
    <property type="protein sequence ID" value="EGS21189.1"/>
    <property type="molecule type" value="Genomic_DNA"/>
</dbReference>
<dbReference type="RefSeq" id="XP_006693485.1">
    <property type="nucleotide sequence ID" value="XM_006693422.1"/>
</dbReference>
<dbReference type="PANTHER" id="PTHR12905">
    <property type="entry name" value="METALLOPHOSPHOESTERASE"/>
    <property type="match status" value="1"/>
</dbReference>
<dbReference type="GeneID" id="18257071"/>
<dbReference type="Gene3D" id="3.60.21.10">
    <property type="match status" value="2"/>
</dbReference>
<dbReference type="Pfam" id="PF00149">
    <property type="entry name" value="Metallophos"/>
    <property type="match status" value="1"/>
</dbReference>
<reference evidence="2 3" key="1">
    <citation type="journal article" date="2011" name="Cell">
        <title>Insight into structure and assembly of the nuclear pore complex by utilizing the genome of a eukaryotic thermophile.</title>
        <authorList>
            <person name="Amlacher S."/>
            <person name="Sarges P."/>
            <person name="Flemming D."/>
            <person name="van Noort V."/>
            <person name="Kunze R."/>
            <person name="Devos D.P."/>
            <person name="Arumugam M."/>
            <person name="Bork P."/>
            <person name="Hurt E."/>
        </authorList>
    </citation>
    <scope>NUCLEOTIDE SEQUENCE [LARGE SCALE GENOMIC DNA]</scope>
    <source>
        <strain evidence="3">DSM 1495 / CBS 144.50 / IMI 039719</strain>
    </source>
</reference>
<dbReference type="AlphaFoldDB" id="G0S3R3"/>
<accession>G0S3R3</accession>
<evidence type="ECO:0000259" key="1">
    <source>
        <dbReference type="Pfam" id="PF00149"/>
    </source>
</evidence>
<dbReference type="GO" id="GO:0016787">
    <property type="term" value="F:hydrolase activity"/>
    <property type="evidence" value="ECO:0007669"/>
    <property type="project" value="InterPro"/>
</dbReference>
<name>G0S3R3_CHATD</name>
<dbReference type="KEGG" id="cthr:CTHT_0030330"/>
<proteinExistence type="predicted"/>
<organism evidence="3">
    <name type="scientific">Chaetomium thermophilum (strain DSM 1495 / CBS 144.50 / IMI 039719)</name>
    <name type="common">Thermochaetoides thermophila</name>
    <dbReference type="NCBI Taxonomy" id="759272"/>
    <lineage>
        <taxon>Eukaryota</taxon>
        <taxon>Fungi</taxon>
        <taxon>Dikarya</taxon>
        <taxon>Ascomycota</taxon>
        <taxon>Pezizomycotina</taxon>
        <taxon>Sordariomycetes</taxon>
        <taxon>Sordariomycetidae</taxon>
        <taxon>Sordariales</taxon>
        <taxon>Chaetomiaceae</taxon>
        <taxon>Thermochaetoides</taxon>
    </lineage>
</organism>
<feature type="domain" description="Calcineurin-like phosphoesterase" evidence="1">
    <location>
        <begin position="76"/>
        <end position="147"/>
    </location>
</feature>
<keyword evidence="3" id="KW-1185">Reference proteome</keyword>
<dbReference type="eggNOG" id="KOG3947">
    <property type="taxonomic scope" value="Eukaryota"/>
</dbReference>
<dbReference type="OMA" id="PHHDAWS"/>
<dbReference type="InterPro" id="IPR004843">
    <property type="entry name" value="Calcineurin-like_PHP"/>
</dbReference>
<dbReference type="Proteomes" id="UP000008066">
    <property type="component" value="Unassembled WGS sequence"/>
</dbReference>
<dbReference type="HOGENOM" id="CLU_041441_3_0_1"/>
<sequence length="266" mass="29799">MPLTLQLRRTSPWDPPTPLDHLLTSPIQGLTSFFYHRILLPLQGTPAGVRYYHYYYPSVVHNRVSSPKPDHGGDKIRIVCLSDTHTNTLKEGGIPEGDVLIHAGDLTNEGTPEEINAQLDWLRGLPHQWKVVVGGNHDSGFDPGTGATHLDLSLGCPSLLRELWRVRPRLHVFGHVHAAHGTEVVWYDACQREYERLMLRPAKGLLWDLIPSMKWVESLSVVWYGVLSIVRRWFGGSRQGGLLVNAAVMYRDSGVLGNPVTVVELD</sequence>
<dbReference type="PANTHER" id="PTHR12905:SF0">
    <property type="entry name" value="CALCINEURIN-LIKE PHOSPHOESTERASE DOMAIN-CONTAINING PROTEIN"/>
    <property type="match status" value="1"/>
</dbReference>
<evidence type="ECO:0000313" key="2">
    <source>
        <dbReference type="EMBL" id="EGS21189.1"/>
    </source>
</evidence>
<dbReference type="InterPro" id="IPR029052">
    <property type="entry name" value="Metallo-depent_PP-like"/>
</dbReference>
<evidence type="ECO:0000313" key="3">
    <source>
        <dbReference type="Proteomes" id="UP000008066"/>
    </source>
</evidence>
<dbReference type="OrthoDB" id="630188at2759"/>